<evidence type="ECO:0000256" key="1">
    <source>
        <dbReference type="ARBA" id="ARBA00022723"/>
    </source>
</evidence>
<dbReference type="InterPro" id="IPR027377">
    <property type="entry name" value="ZAR1/RTP1-5-like_Znf-3CxxC"/>
</dbReference>
<reference evidence="6 7" key="2">
    <citation type="submission" date="2017-09" db="EMBL/GenBank/DDBJ databases">
        <title>Extensive intraspecific genome diversity in a model arbuscular mycorrhizal fungus.</title>
        <authorList>
            <person name="Chen E.C."/>
            <person name="Morin E."/>
            <person name="Beaudet D."/>
            <person name="Noel J."/>
            <person name="Ndikumana S."/>
            <person name="Charron P."/>
            <person name="St-Onge C."/>
            <person name="Giorgi J."/>
            <person name="Grigoriev I.V."/>
            <person name="Roux C."/>
            <person name="Martin F.M."/>
            <person name="Corradi N."/>
        </authorList>
    </citation>
    <scope>NUCLEOTIDE SEQUENCE [LARGE SCALE GENOMIC DNA]</scope>
    <source>
        <strain evidence="6 7">A5</strain>
    </source>
</reference>
<proteinExistence type="predicted"/>
<evidence type="ECO:0000313" key="6">
    <source>
        <dbReference type="EMBL" id="PKC08324.1"/>
    </source>
</evidence>
<dbReference type="VEuPathDB" id="FungiDB:RhiirA1_382837"/>
<dbReference type="EMBL" id="LLXJ01000555">
    <property type="protein sequence ID" value="PKC08324.1"/>
    <property type="molecule type" value="Genomic_DNA"/>
</dbReference>
<evidence type="ECO:0000313" key="7">
    <source>
        <dbReference type="Proteomes" id="UP000232722"/>
    </source>
</evidence>
<dbReference type="EMBL" id="CAGKOT010000097">
    <property type="protein sequence ID" value="CAB5395290.1"/>
    <property type="molecule type" value="Genomic_DNA"/>
</dbReference>
<accession>A0A2I1DXN2</accession>
<keyword evidence="3" id="KW-0862">Zinc</keyword>
<dbReference type="Pfam" id="PF13695">
    <property type="entry name" value="Zn_ribbon_3CxxC"/>
    <property type="match status" value="1"/>
</dbReference>
<dbReference type="Proteomes" id="UP000684084">
    <property type="component" value="Unassembled WGS sequence"/>
</dbReference>
<dbReference type="OrthoDB" id="10038672at2759"/>
<reference evidence="5" key="3">
    <citation type="submission" date="2020-05" db="EMBL/GenBank/DDBJ databases">
        <authorList>
            <person name="Rincon C."/>
            <person name="Sanders R I."/>
            <person name="Robbins C."/>
            <person name="Chaturvedi A."/>
        </authorList>
    </citation>
    <scope>NUCLEOTIDE SEQUENCE</scope>
    <source>
        <strain evidence="5">CHB12</strain>
    </source>
</reference>
<feature type="domain" description="3CxxC-type" evidence="4">
    <location>
        <begin position="302"/>
        <end position="351"/>
    </location>
</feature>
<gene>
    <name evidence="5" type="ORF">CHRIB12_LOCUS23768</name>
    <name evidence="6" type="ORF">RhiirA5_358106</name>
</gene>
<evidence type="ECO:0000313" key="5">
    <source>
        <dbReference type="EMBL" id="CAB5395290.1"/>
    </source>
</evidence>
<evidence type="ECO:0000259" key="4">
    <source>
        <dbReference type="Pfam" id="PF13695"/>
    </source>
</evidence>
<dbReference type="VEuPathDB" id="FungiDB:FUN_015966"/>
<sequence>MSKEVINSNDKDTAKNEIGNITVLDCDNNTRINKLDINSHNVVNNRGENSCGNIEINNGDSDIYIIVRKLEESKLEEDTTTLTSGSWDDSNATVRKLEESSTKVIMSGPIGLEAYNNYRIRSVSDKYRFGNRLIYRWNEVYKSEENQIIDIIRLLAYNNSYRVHGYWICHQWQCGHRPPKCRSIKQCEDIHKLQFYRNGCKHNPQCQDEIECRKKYNVRKWQHENLCQREWREQYDQELFKQYLEEIPKRFYWLGLFIRICDEHGDDRGNLISSFLLYNPKNSNGKPDMEIIRHLVWKNKYRVFGNWKCSNCQKRWRSAYTWISLQKFIEKIPGKRLNRFNDDYIIQKCKKEECGGDGIILSYEPLVKSEDNIKHRWDLCAKCQNGEICLESGTYYGNQK</sequence>
<protein>
    <recommendedName>
        <fullName evidence="4">3CxxC-type domain-containing protein</fullName>
    </recommendedName>
</protein>
<organism evidence="5 8">
    <name type="scientific">Rhizophagus irregularis</name>
    <dbReference type="NCBI Taxonomy" id="588596"/>
    <lineage>
        <taxon>Eukaryota</taxon>
        <taxon>Fungi</taxon>
        <taxon>Fungi incertae sedis</taxon>
        <taxon>Mucoromycota</taxon>
        <taxon>Glomeromycotina</taxon>
        <taxon>Glomeromycetes</taxon>
        <taxon>Glomerales</taxon>
        <taxon>Glomeraceae</taxon>
        <taxon>Rhizophagus</taxon>
    </lineage>
</organism>
<comment type="caution">
    <text evidence="5">The sequence shown here is derived from an EMBL/GenBank/DDBJ whole genome shotgun (WGS) entry which is preliminary data.</text>
</comment>
<name>A0A2I1DXN2_9GLOM</name>
<reference evidence="6 7" key="1">
    <citation type="submission" date="2016-04" db="EMBL/GenBank/DDBJ databases">
        <title>Genome analyses suggest a sexual origin of heterokaryosis in a supposedly ancient asexual fungus.</title>
        <authorList>
            <person name="Ropars J."/>
            <person name="Sedzielewska K."/>
            <person name="Noel J."/>
            <person name="Charron P."/>
            <person name="Farinelli L."/>
            <person name="Marton T."/>
            <person name="Kruger M."/>
            <person name="Pelin A."/>
            <person name="Brachmann A."/>
            <person name="Corradi N."/>
        </authorList>
    </citation>
    <scope>NUCLEOTIDE SEQUENCE [LARGE SCALE GENOMIC DNA]</scope>
    <source>
        <strain evidence="6 7">A5</strain>
    </source>
</reference>
<evidence type="ECO:0000256" key="2">
    <source>
        <dbReference type="ARBA" id="ARBA00022771"/>
    </source>
</evidence>
<dbReference type="Proteomes" id="UP000232722">
    <property type="component" value="Unassembled WGS sequence"/>
</dbReference>
<evidence type="ECO:0000313" key="8">
    <source>
        <dbReference type="Proteomes" id="UP000684084"/>
    </source>
</evidence>
<dbReference type="GO" id="GO:0008270">
    <property type="term" value="F:zinc ion binding"/>
    <property type="evidence" value="ECO:0007669"/>
    <property type="project" value="UniProtKB-KW"/>
</dbReference>
<keyword evidence="1" id="KW-0479">Metal-binding</keyword>
<dbReference type="AlphaFoldDB" id="A0A2I1DXN2"/>
<evidence type="ECO:0000256" key="3">
    <source>
        <dbReference type="ARBA" id="ARBA00022833"/>
    </source>
</evidence>
<keyword evidence="2" id="KW-0863">Zinc-finger</keyword>
<dbReference type="VEuPathDB" id="FungiDB:RhiirFUN_013966"/>